<reference evidence="3" key="1">
    <citation type="journal article" date="2013" name="Proc. Natl. Acad. Sci. U.S.A.">
        <title>Improving the coverage of the cyanobacterial phylum using diversity-driven genome sequencing.</title>
        <authorList>
            <person name="Shih P.M."/>
            <person name="Wu D."/>
            <person name="Latifi A."/>
            <person name="Axen S.D."/>
            <person name="Fewer D.P."/>
            <person name="Talla E."/>
            <person name="Calteau A."/>
            <person name="Cai F."/>
            <person name="Tandeau de Marsac N."/>
            <person name="Rippka R."/>
            <person name="Herdman M."/>
            <person name="Sivonen K."/>
            <person name="Coursin T."/>
            <person name="Laurent T."/>
            <person name="Goodwin L."/>
            <person name="Nolan M."/>
            <person name="Davenport K.W."/>
            <person name="Han C.S."/>
            <person name="Rubin E.M."/>
            <person name="Eisen J.A."/>
            <person name="Woyke T."/>
            <person name="Gugger M."/>
            <person name="Kerfeld C.A."/>
        </authorList>
    </citation>
    <scope>NUCLEOTIDE SEQUENCE [LARGE SCALE GENOMIC DNA]</scope>
    <source>
        <strain evidence="3">ATCC 29371 / PCC 7437</strain>
        <plasmid evidence="3">Plasmid pSTA7437.02</plasmid>
    </source>
</reference>
<keyword evidence="1" id="KW-1133">Transmembrane helix</keyword>
<keyword evidence="1" id="KW-0812">Transmembrane</keyword>
<feature type="transmembrane region" description="Helical" evidence="1">
    <location>
        <begin position="135"/>
        <end position="153"/>
    </location>
</feature>
<sequence>MSDKITSVADLGKYKDIVHQSALASAGLAVPGTFVPGVDLLGVSGVWISMIYRIAETSGNGYIEKGAIQRFCVNLAQGAGSYYFGSKALQWLLIATGVGAIGAVTLNSALNYLYTARLGVYIAEQFDRPDFHMENVFSGIGSIIPIMFAIPSIDELKFVFGITKDV</sequence>
<name>K9Y0P4_STAC7</name>
<evidence type="ECO:0000313" key="3">
    <source>
        <dbReference type="Proteomes" id="UP000010473"/>
    </source>
</evidence>
<keyword evidence="3" id="KW-1185">Reference proteome</keyword>
<dbReference type="EMBL" id="CP003655">
    <property type="protein sequence ID" value="AFZ38313.1"/>
    <property type="molecule type" value="Genomic_DNA"/>
</dbReference>
<organism evidence="2 3">
    <name type="scientific">Stanieria cyanosphaera (strain ATCC 29371 / PCC 7437)</name>
    <dbReference type="NCBI Taxonomy" id="111780"/>
    <lineage>
        <taxon>Bacteria</taxon>
        <taxon>Bacillati</taxon>
        <taxon>Cyanobacteriota</taxon>
        <taxon>Cyanophyceae</taxon>
        <taxon>Pleurocapsales</taxon>
        <taxon>Dermocarpellaceae</taxon>
        <taxon>Stanieria</taxon>
    </lineage>
</organism>
<dbReference type="Proteomes" id="UP000010473">
    <property type="component" value="Plasmid pSTA7437.02"/>
</dbReference>
<dbReference type="AlphaFoldDB" id="K9Y0P4"/>
<geneLocation type="plasmid" evidence="2 3">
    <name>pSTA7437.02</name>
</geneLocation>
<proteinExistence type="predicted"/>
<dbReference type="KEGG" id="scs:Sta7437_4885"/>
<evidence type="ECO:0000313" key="2">
    <source>
        <dbReference type="EMBL" id="AFZ38313.1"/>
    </source>
</evidence>
<feature type="transmembrane region" description="Helical" evidence="1">
    <location>
        <begin position="91"/>
        <end position="114"/>
    </location>
</feature>
<evidence type="ECO:0000256" key="1">
    <source>
        <dbReference type="SAM" id="Phobius"/>
    </source>
</evidence>
<keyword evidence="1" id="KW-0472">Membrane</keyword>
<accession>K9Y0P4</accession>
<protein>
    <submittedName>
        <fullName evidence="2">Uncharacterized protein</fullName>
    </submittedName>
</protein>
<dbReference type="HOGENOM" id="CLU_1601687_0_0_3"/>
<gene>
    <name evidence="2" type="ordered locus">Sta7437_4885</name>
</gene>
<keyword evidence="2" id="KW-0614">Plasmid</keyword>